<dbReference type="PANTHER" id="PTHR47129">
    <property type="entry name" value="QUINONE OXIDOREDUCTASE 2"/>
    <property type="match status" value="1"/>
</dbReference>
<evidence type="ECO:0000313" key="2">
    <source>
        <dbReference type="EMBL" id="NJC55626.1"/>
    </source>
</evidence>
<dbReference type="AlphaFoldDB" id="A0A846RUI0"/>
<dbReference type="SUPFAM" id="SSF51735">
    <property type="entry name" value="NAD(P)-binding Rossmann-fold domains"/>
    <property type="match status" value="1"/>
</dbReference>
<dbReference type="RefSeq" id="WP_342448978.1">
    <property type="nucleotide sequence ID" value="NZ_BAAAPQ010000026.1"/>
</dbReference>
<proteinExistence type="predicted"/>
<dbReference type="PANTHER" id="PTHR47129:SF1">
    <property type="entry name" value="NMRA-LIKE DOMAIN-CONTAINING PROTEIN"/>
    <property type="match status" value="1"/>
</dbReference>
<dbReference type="Gene3D" id="3.90.25.10">
    <property type="entry name" value="UDP-galactose 4-epimerase, domain 1"/>
    <property type="match status" value="1"/>
</dbReference>
<reference evidence="2 3" key="1">
    <citation type="submission" date="2020-03" db="EMBL/GenBank/DDBJ databases">
        <title>Sequencing the genomes of 1000 actinobacteria strains.</title>
        <authorList>
            <person name="Klenk H.-P."/>
        </authorList>
    </citation>
    <scope>NUCLEOTIDE SEQUENCE [LARGE SCALE GENOMIC DNA]</scope>
    <source>
        <strain evidence="2 3">DSM 18964</strain>
    </source>
</reference>
<dbReference type="Gene3D" id="3.40.50.720">
    <property type="entry name" value="NAD(P)-binding Rossmann-like Domain"/>
    <property type="match status" value="1"/>
</dbReference>
<comment type="caution">
    <text evidence="2">The sequence shown here is derived from an EMBL/GenBank/DDBJ whole genome shotgun (WGS) entry which is preliminary data.</text>
</comment>
<organism evidence="2 3">
    <name type="scientific">Brevibacterium marinum</name>
    <dbReference type="NCBI Taxonomy" id="418643"/>
    <lineage>
        <taxon>Bacteria</taxon>
        <taxon>Bacillati</taxon>
        <taxon>Actinomycetota</taxon>
        <taxon>Actinomycetes</taxon>
        <taxon>Micrococcales</taxon>
        <taxon>Brevibacteriaceae</taxon>
        <taxon>Brevibacterium</taxon>
    </lineage>
</organism>
<dbReference type="InterPro" id="IPR036291">
    <property type="entry name" value="NAD(P)-bd_dom_sf"/>
</dbReference>
<dbReference type="CDD" id="cd05269">
    <property type="entry name" value="TMR_SDR_a"/>
    <property type="match status" value="1"/>
</dbReference>
<dbReference type="InterPro" id="IPR052718">
    <property type="entry name" value="NmrA-type_oxidoreductase"/>
</dbReference>
<name>A0A846RUI0_9MICO</name>
<feature type="domain" description="NAD(P)-binding" evidence="1">
    <location>
        <begin position="24"/>
        <end position="197"/>
    </location>
</feature>
<keyword evidence="3" id="KW-1185">Reference proteome</keyword>
<sequence>MSSITAGHLTGLQRKAITMIIVTGATGALNGATVEHLLDQLPPGDIGVSVRNPEHAQQLADRGVRVRQGSYDDPAALRHSFADAEQVLLVSSSDVTADVNSQHRTAIDAAVEAGAQRILYTSSHGTGFNTPYPPLAINAAAEQYLAESGVAWTALRNGFYGDLGQLLGPWQATGTIAMPADGPFAWVDRRDAGEAAATILTGDESFDGPVDLTPPTSVTLADFAEQASELSGRCVERIVVDDEKWVAGEMATGVPETAARFTLAMFQATRSGHFAQPDLTLSRLLGREPRSIADQLAEQFVRTG</sequence>
<protein>
    <submittedName>
        <fullName evidence="2">Uncharacterized protein YbjT (DUF2867 family)</fullName>
    </submittedName>
</protein>
<dbReference type="Proteomes" id="UP000576792">
    <property type="component" value="Unassembled WGS sequence"/>
</dbReference>
<gene>
    <name evidence="2" type="ORF">BKA07_000661</name>
</gene>
<dbReference type="Pfam" id="PF13460">
    <property type="entry name" value="NAD_binding_10"/>
    <property type="match status" value="1"/>
</dbReference>
<evidence type="ECO:0000259" key="1">
    <source>
        <dbReference type="Pfam" id="PF13460"/>
    </source>
</evidence>
<dbReference type="InterPro" id="IPR016040">
    <property type="entry name" value="NAD(P)-bd_dom"/>
</dbReference>
<accession>A0A846RUI0</accession>
<dbReference type="EMBL" id="JAATJN010000001">
    <property type="protein sequence ID" value="NJC55626.1"/>
    <property type="molecule type" value="Genomic_DNA"/>
</dbReference>
<evidence type="ECO:0000313" key="3">
    <source>
        <dbReference type="Proteomes" id="UP000576792"/>
    </source>
</evidence>